<sequence>MKTFLSDRLRVSFCLKIGALALVLCPALTYAGMAPDFESSMDETVKEAIHSVSNPKAQAQSAPAFAVSLTGPNRIAVTGKKITNAIFDARQLDMQTEEATGQIFVFPKTNEPVALFVTTEDKETHALTLMPQAIRSQEIILGAKESPKASLASSYQPKALTDAIDAPDLDKRVTKLIRALARDELPEGFHATNRCGKGCLKLMANDELVGKVLLHTNTSQTTVTLEEKFFYERGVLAVAFQKTTLKPQDFTRVFLVMKNTPLTTNEAKR</sequence>
<comment type="caution">
    <text evidence="3">The sequence shown here is derived from an EMBL/GenBank/DDBJ whole genome shotgun (WGS) entry which is preliminary data.</text>
</comment>
<protein>
    <submittedName>
        <fullName evidence="3">Type-F conjugative transfer system secretin TraK</fullName>
    </submittedName>
</protein>
<dbReference type="InterPro" id="IPR055397">
    <property type="entry name" value="TraK_C"/>
</dbReference>
<feature type="domain" description="TraK C-terminal" evidence="2">
    <location>
        <begin position="207"/>
        <end position="256"/>
    </location>
</feature>
<dbReference type="EMBL" id="JACJKX010000012">
    <property type="protein sequence ID" value="MBM6928995.1"/>
    <property type="molecule type" value="Genomic_DNA"/>
</dbReference>
<evidence type="ECO:0000313" key="3">
    <source>
        <dbReference type="EMBL" id="MBM6928995.1"/>
    </source>
</evidence>
<evidence type="ECO:0000313" key="4">
    <source>
        <dbReference type="Proteomes" id="UP000777002"/>
    </source>
</evidence>
<evidence type="ECO:0000259" key="2">
    <source>
        <dbReference type="Pfam" id="PF23536"/>
    </source>
</evidence>
<accession>A0ABS2GT22</accession>
<name>A0ABS2GT22_9BURK</name>
<dbReference type="RefSeq" id="WP_205050584.1">
    <property type="nucleotide sequence ID" value="NZ_JACJKX010000012.1"/>
</dbReference>
<evidence type="ECO:0000259" key="1">
    <source>
        <dbReference type="Pfam" id="PF06586"/>
    </source>
</evidence>
<organism evidence="3 4">
    <name type="scientific">Parasutterella secunda</name>
    <dbReference type="NCBI Taxonomy" id="626947"/>
    <lineage>
        <taxon>Bacteria</taxon>
        <taxon>Pseudomonadati</taxon>
        <taxon>Pseudomonadota</taxon>
        <taxon>Betaproteobacteria</taxon>
        <taxon>Burkholderiales</taxon>
        <taxon>Sutterellaceae</taxon>
        <taxon>Parasutterella</taxon>
    </lineage>
</organism>
<keyword evidence="4" id="KW-1185">Reference proteome</keyword>
<gene>
    <name evidence="3" type="ORF">H5985_06920</name>
</gene>
<feature type="domain" description="TraK N-terminal" evidence="1">
    <location>
        <begin position="60"/>
        <end position="141"/>
    </location>
</feature>
<dbReference type="Pfam" id="PF06586">
    <property type="entry name" value="TraK_N"/>
    <property type="match status" value="1"/>
</dbReference>
<dbReference type="Pfam" id="PF23536">
    <property type="entry name" value="TraK_C"/>
    <property type="match status" value="1"/>
</dbReference>
<proteinExistence type="predicted"/>
<dbReference type="Proteomes" id="UP000777002">
    <property type="component" value="Unassembled WGS sequence"/>
</dbReference>
<dbReference type="InterPro" id="IPR010563">
    <property type="entry name" value="TraK_N"/>
</dbReference>
<reference evidence="3 4" key="1">
    <citation type="journal article" date="2021" name="Sci. Rep.">
        <title>The distribution of antibiotic resistance genes in chicken gut microbiota commensals.</title>
        <authorList>
            <person name="Juricova H."/>
            <person name="Matiasovicova J."/>
            <person name="Kubasova T."/>
            <person name="Cejkova D."/>
            <person name="Rychlik I."/>
        </authorList>
    </citation>
    <scope>NUCLEOTIDE SEQUENCE [LARGE SCALE GENOMIC DNA]</scope>
    <source>
        <strain evidence="3 4">An562</strain>
    </source>
</reference>